<evidence type="ECO:0000256" key="1">
    <source>
        <dbReference type="SAM" id="MobiDB-lite"/>
    </source>
</evidence>
<comment type="caution">
    <text evidence="2">The sequence shown here is derived from an EMBL/GenBank/DDBJ whole genome shotgun (WGS) entry which is preliminary data.</text>
</comment>
<name>A0A4C1XVF0_EUMVA</name>
<sequence length="94" mass="10833">MTVKRERCVTLPRGDLWSLSTSLLRRRPVLYDTVRKIRYGMVRYGKFKAGPDPTMDPESTWTTTPRLETGLTARSTDVNDEKNHSAHTRTKPRA</sequence>
<feature type="region of interest" description="Disordered" evidence="1">
    <location>
        <begin position="47"/>
        <end position="94"/>
    </location>
</feature>
<accession>A0A4C1XVF0</accession>
<evidence type="ECO:0000313" key="3">
    <source>
        <dbReference type="Proteomes" id="UP000299102"/>
    </source>
</evidence>
<keyword evidence="3" id="KW-1185">Reference proteome</keyword>
<feature type="compositionally biased region" description="Basic residues" evidence="1">
    <location>
        <begin position="85"/>
        <end position="94"/>
    </location>
</feature>
<reference evidence="2 3" key="1">
    <citation type="journal article" date="2019" name="Commun. Biol.">
        <title>The bagworm genome reveals a unique fibroin gene that provides high tensile strength.</title>
        <authorList>
            <person name="Kono N."/>
            <person name="Nakamura H."/>
            <person name="Ohtoshi R."/>
            <person name="Tomita M."/>
            <person name="Numata K."/>
            <person name="Arakawa K."/>
        </authorList>
    </citation>
    <scope>NUCLEOTIDE SEQUENCE [LARGE SCALE GENOMIC DNA]</scope>
</reference>
<evidence type="ECO:0000313" key="2">
    <source>
        <dbReference type="EMBL" id="GBP66219.1"/>
    </source>
</evidence>
<dbReference type="Proteomes" id="UP000299102">
    <property type="component" value="Unassembled WGS sequence"/>
</dbReference>
<proteinExistence type="predicted"/>
<protein>
    <submittedName>
        <fullName evidence="2">Uncharacterized protein</fullName>
    </submittedName>
</protein>
<organism evidence="2 3">
    <name type="scientific">Eumeta variegata</name>
    <name type="common">Bagworm moth</name>
    <name type="synonym">Eumeta japonica</name>
    <dbReference type="NCBI Taxonomy" id="151549"/>
    <lineage>
        <taxon>Eukaryota</taxon>
        <taxon>Metazoa</taxon>
        <taxon>Ecdysozoa</taxon>
        <taxon>Arthropoda</taxon>
        <taxon>Hexapoda</taxon>
        <taxon>Insecta</taxon>
        <taxon>Pterygota</taxon>
        <taxon>Neoptera</taxon>
        <taxon>Endopterygota</taxon>
        <taxon>Lepidoptera</taxon>
        <taxon>Glossata</taxon>
        <taxon>Ditrysia</taxon>
        <taxon>Tineoidea</taxon>
        <taxon>Psychidae</taxon>
        <taxon>Oiketicinae</taxon>
        <taxon>Eumeta</taxon>
    </lineage>
</organism>
<gene>
    <name evidence="2" type="ORF">EVAR_97171_1</name>
</gene>
<feature type="compositionally biased region" description="Polar residues" evidence="1">
    <location>
        <begin position="57"/>
        <end position="76"/>
    </location>
</feature>
<dbReference type="AlphaFoldDB" id="A0A4C1XVF0"/>
<dbReference type="EMBL" id="BGZK01000951">
    <property type="protein sequence ID" value="GBP66219.1"/>
    <property type="molecule type" value="Genomic_DNA"/>
</dbReference>